<evidence type="ECO:0000313" key="3">
    <source>
        <dbReference type="Proteomes" id="UP000326354"/>
    </source>
</evidence>
<protein>
    <submittedName>
        <fullName evidence="2">Uncharacterized protein</fullName>
    </submittedName>
</protein>
<proteinExistence type="predicted"/>
<dbReference type="AlphaFoldDB" id="A0A5S9IKP3"/>
<keyword evidence="3" id="KW-1185">Reference proteome</keyword>
<gene>
    <name evidence="2" type="ORF">UABAM_01992</name>
</gene>
<name>A0A5S9IKP3_UABAM</name>
<dbReference type="EMBL" id="AP019860">
    <property type="protein sequence ID" value="BBM83639.1"/>
    <property type="molecule type" value="Genomic_DNA"/>
</dbReference>
<evidence type="ECO:0000256" key="1">
    <source>
        <dbReference type="SAM" id="SignalP"/>
    </source>
</evidence>
<feature type="chain" id="PRO_5024884147" evidence="1">
    <location>
        <begin position="19"/>
        <end position="281"/>
    </location>
</feature>
<organism evidence="2 3">
    <name type="scientific">Uabimicrobium amorphum</name>
    <dbReference type="NCBI Taxonomy" id="2596890"/>
    <lineage>
        <taxon>Bacteria</taxon>
        <taxon>Pseudomonadati</taxon>
        <taxon>Planctomycetota</taxon>
        <taxon>Candidatus Uabimicrobiia</taxon>
        <taxon>Candidatus Uabimicrobiales</taxon>
        <taxon>Candidatus Uabimicrobiaceae</taxon>
        <taxon>Candidatus Uabimicrobium</taxon>
    </lineage>
</organism>
<evidence type="ECO:0000313" key="2">
    <source>
        <dbReference type="EMBL" id="BBM83639.1"/>
    </source>
</evidence>
<accession>A0A5S9IKP3</accession>
<dbReference type="RefSeq" id="WP_151967832.1">
    <property type="nucleotide sequence ID" value="NZ_AP019860.1"/>
</dbReference>
<sequence length="281" mass="32802">MKLRFSLLICMLSLFVFADIEQERYPIFAMGESKEIARNRAIARAEKLAKQAGKQYSVYNENYSKFTGGTFWKCRLDVSFHKIQPQKKQDRYPVMGRGYSQTLARSNAEARAQKIAKQTGKKYSIYGEKYTKLSGGRIWICRLDVSFHNLASLMVEDSELEVTTMAKEQHTAYKEAVSQLQMYQKDLDKKYNILCESYLKRDDKWQCKIKVSFTDTIEKKPLLLSFTFWGKSKKIAKQNVMQVIKSEIFESEYSVVSEVYTKVDNDLWEYTISFQLPKKNG</sequence>
<feature type="signal peptide" evidence="1">
    <location>
        <begin position="1"/>
        <end position="18"/>
    </location>
</feature>
<dbReference type="Proteomes" id="UP000326354">
    <property type="component" value="Chromosome"/>
</dbReference>
<dbReference type="KEGG" id="uam:UABAM_01992"/>
<reference evidence="2 3" key="1">
    <citation type="submission" date="2019-08" db="EMBL/GenBank/DDBJ databases">
        <title>Complete genome sequence of Candidatus Uab amorphum.</title>
        <authorList>
            <person name="Shiratori T."/>
            <person name="Suzuki S."/>
            <person name="Kakizawa Y."/>
            <person name="Ishida K."/>
        </authorList>
    </citation>
    <scope>NUCLEOTIDE SEQUENCE [LARGE SCALE GENOMIC DNA]</scope>
    <source>
        <strain evidence="2 3">SRT547</strain>
    </source>
</reference>
<keyword evidence="1" id="KW-0732">Signal</keyword>